<gene>
    <name evidence="2" type="ORF">KUDE01_024947</name>
</gene>
<dbReference type="AlphaFoldDB" id="A0AAD9BHL7"/>
<feature type="region of interest" description="Disordered" evidence="1">
    <location>
        <begin position="21"/>
        <end position="57"/>
    </location>
</feature>
<proteinExistence type="predicted"/>
<sequence>MALTFLLYLNAPPQLTVELITSDPPPVPERTVSSHSGADGSDPPPVPERTVSSHSGADGSDLLLYLNAPSALTVELMALTFLLYLNAPSALTVELMALIKELQTQSKPLETHPDHHPDTGHYGMAVGGFHCNLHGCM</sequence>
<evidence type="ECO:0000256" key="1">
    <source>
        <dbReference type="SAM" id="MobiDB-lite"/>
    </source>
</evidence>
<evidence type="ECO:0000313" key="3">
    <source>
        <dbReference type="Proteomes" id="UP001228049"/>
    </source>
</evidence>
<organism evidence="2 3">
    <name type="scientific">Dissostichus eleginoides</name>
    <name type="common">Patagonian toothfish</name>
    <name type="synonym">Dissostichus amissus</name>
    <dbReference type="NCBI Taxonomy" id="100907"/>
    <lineage>
        <taxon>Eukaryota</taxon>
        <taxon>Metazoa</taxon>
        <taxon>Chordata</taxon>
        <taxon>Craniata</taxon>
        <taxon>Vertebrata</taxon>
        <taxon>Euteleostomi</taxon>
        <taxon>Actinopterygii</taxon>
        <taxon>Neopterygii</taxon>
        <taxon>Teleostei</taxon>
        <taxon>Neoteleostei</taxon>
        <taxon>Acanthomorphata</taxon>
        <taxon>Eupercaria</taxon>
        <taxon>Perciformes</taxon>
        <taxon>Notothenioidei</taxon>
        <taxon>Nototheniidae</taxon>
        <taxon>Dissostichus</taxon>
    </lineage>
</organism>
<dbReference type="Proteomes" id="UP001228049">
    <property type="component" value="Unassembled WGS sequence"/>
</dbReference>
<keyword evidence="3" id="KW-1185">Reference proteome</keyword>
<comment type="caution">
    <text evidence="2">The sequence shown here is derived from an EMBL/GenBank/DDBJ whole genome shotgun (WGS) entry which is preliminary data.</text>
</comment>
<dbReference type="EMBL" id="JASDAP010000024">
    <property type="protein sequence ID" value="KAK1881783.1"/>
    <property type="molecule type" value="Genomic_DNA"/>
</dbReference>
<accession>A0AAD9BHL7</accession>
<protein>
    <submittedName>
        <fullName evidence="2">Kinesin-like protein KIF2A</fullName>
    </submittedName>
</protein>
<name>A0AAD9BHL7_DISEL</name>
<evidence type="ECO:0000313" key="2">
    <source>
        <dbReference type="EMBL" id="KAK1881783.1"/>
    </source>
</evidence>
<reference evidence="2" key="1">
    <citation type="submission" date="2023-04" db="EMBL/GenBank/DDBJ databases">
        <title>Chromosome-level genome of Chaenocephalus aceratus.</title>
        <authorList>
            <person name="Park H."/>
        </authorList>
    </citation>
    <scope>NUCLEOTIDE SEQUENCE</scope>
    <source>
        <strain evidence="2">DE</strain>
        <tissue evidence="2">Muscle</tissue>
    </source>
</reference>